<evidence type="ECO:0000313" key="6">
    <source>
        <dbReference type="EMBL" id="MEQ3550796.1"/>
    </source>
</evidence>
<evidence type="ECO:0000256" key="4">
    <source>
        <dbReference type="RuleBase" id="RU003345"/>
    </source>
</evidence>
<dbReference type="Proteomes" id="UP001494902">
    <property type="component" value="Unassembled WGS sequence"/>
</dbReference>
<evidence type="ECO:0000259" key="5">
    <source>
        <dbReference type="Pfam" id="PF00171"/>
    </source>
</evidence>
<accession>A0ABV1K8J7</accession>
<dbReference type="CDD" id="cd07139">
    <property type="entry name" value="ALDH_AldA-Rv0768"/>
    <property type="match status" value="1"/>
</dbReference>
<dbReference type="InterPro" id="IPR029510">
    <property type="entry name" value="Ald_DH_CS_GLU"/>
</dbReference>
<name>A0ABV1K8J7_9PSEU</name>
<dbReference type="InterPro" id="IPR016162">
    <property type="entry name" value="Ald_DH_N"/>
</dbReference>
<dbReference type="InterPro" id="IPR016163">
    <property type="entry name" value="Ald_DH_C"/>
</dbReference>
<reference evidence="6 7" key="1">
    <citation type="submission" date="2024-03" db="EMBL/GenBank/DDBJ databases">
        <title>Draft genome sequence of Pseudonocardia nematodicida JCM 31783.</title>
        <authorList>
            <person name="Butdee W."/>
            <person name="Duangmal K."/>
        </authorList>
    </citation>
    <scope>NUCLEOTIDE SEQUENCE [LARGE SCALE GENOMIC DNA]</scope>
    <source>
        <strain evidence="6 7">JCM 31783</strain>
    </source>
</reference>
<dbReference type="Gene3D" id="3.40.309.10">
    <property type="entry name" value="Aldehyde Dehydrogenase, Chain A, domain 2"/>
    <property type="match status" value="1"/>
</dbReference>
<protein>
    <submittedName>
        <fullName evidence="6">Aldehyde dehydrogenase</fullName>
    </submittedName>
</protein>
<evidence type="ECO:0000256" key="2">
    <source>
        <dbReference type="ARBA" id="ARBA00023002"/>
    </source>
</evidence>
<dbReference type="InterPro" id="IPR015590">
    <property type="entry name" value="Aldehyde_DH_dom"/>
</dbReference>
<evidence type="ECO:0000256" key="1">
    <source>
        <dbReference type="ARBA" id="ARBA00009986"/>
    </source>
</evidence>
<feature type="active site" evidence="3">
    <location>
        <position position="265"/>
    </location>
</feature>
<comment type="caution">
    <text evidence="6">The sequence shown here is derived from an EMBL/GenBank/DDBJ whole genome shotgun (WGS) entry which is preliminary data.</text>
</comment>
<evidence type="ECO:0000313" key="7">
    <source>
        <dbReference type="Proteomes" id="UP001494902"/>
    </source>
</evidence>
<gene>
    <name evidence="6" type="ORF">WIS52_09960</name>
</gene>
<dbReference type="RefSeq" id="WP_349297844.1">
    <property type="nucleotide sequence ID" value="NZ_JBEDNQ010000003.1"/>
</dbReference>
<dbReference type="EMBL" id="JBEDNQ010000003">
    <property type="protein sequence ID" value="MEQ3550796.1"/>
    <property type="molecule type" value="Genomic_DNA"/>
</dbReference>
<dbReference type="InterPro" id="IPR016161">
    <property type="entry name" value="Ald_DH/histidinol_DH"/>
</dbReference>
<sequence length="500" mass="52170">MSVVDVAAVRGAVPLSSPDRLYIGGEWVTPSTGATIDVVDSATTETFLRVGEAVEADVDRAVTAARAAFDHGPWPRMSHAERAGYLRAMAEGLRARVSDASRIWPRESGVVQRHSLGLLGKVPGIYDLYADLAETFPFTEPATPTAGGEYGLLVREPVGVVGAIVPWNVPMSLASWKVAPALLAGCTVVLKASPEAPGTAYLLAEVAESVGLPAGVLNVLTADRGPSEALVRDPRVDKIAFTGSTAAGRRIASLCGERVARVTLELGGKSAAVVLDDYDVDSAAAALTGAGCFLSGQVCSSLSRVVVSRRRHDELVEALAARYAAVQVGDPFDPATQMGPLAIERQQTTVLDYIAQGKAAGARLATGGGKPAHLDRGWYVEPTVFGGVDNSSVIAQEEIFGPVLTVIPADGEDDAVAIANDSPYGLNASVFTDDLDKAYAVSRRLHSGTVGHNAYRTDFGIAFGGFKQSGIGREGGVEGLRAYLETKTVILDGVPDPAPH</sequence>
<comment type="similarity">
    <text evidence="1 4">Belongs to the aldehyde dehydrogenase family.</text>
</comment>
<dbReference type="PROSITE" id="PS00687">
    <property type="entry name" value="ALDEHYDE_DEHYDR_GLU"/>
    <property type="match status" value="1"/>
</dbReference>
<keyword evidence="7" id="KW-1185">Reference proteome</keyword>
<dbReference type="Pfam" id="PF00171">
    <property type="entry name" value="Aldedh"/>
    <property type="match status" value="1"/>
</dbReference>
<dbReference type="SUPFAM" id="SSF53720">
    <property type="entry name" value="ALDH-like"/>
    <property type="match status" value="1"/>
</dbReference>
<proteinExistence type="inferred from homology"/>
<dbReference type="Gene3D" id="3.40.605.10">
    <property type="entry name" value="Aldehyde Dehydrogenase, Chain A, domain 1"/>
    <property type="match status" value="1"/>
</dbReference>
<evidence type="ECO:0000256" key="3">
    <source>
        <dbReference type="PROSITE-ProRule" id="PRU10007"/>
    </source>
</evidence>
<keyword evidence="2 4" id="KW-0560">Oxidoreductase</keyword>
<organism evidence="6 7">
    <name type="scientific">Pseudonocardia nematodicida</name>
    <dbReference type="NCBI Taxonomy" id="1206997"/>
    <lineage>
        <taxon>Bacteria</taxon>
        <taxon>Bacillati</taxon>
        <taxon>Actinomycetota</taxon>
        <taxon>Actinomycetes</taxon>
        <taxon>Pseudonocardiales</taxon>
        <taxon>Pseudonocardiaceae</taxon>
        <taxon>Pseudonocardia</taxon>
    </lineage>
</organism>
<dbReference type="PANTHER" id="PTHR42804:SF1">
    <property type="entry name" value="ALDEHYDE DEHYDROGENASE-RELATED"/>
    <property type="match status" value="1"/>
</dbReference>
<dbReference type="PANTHER" id="PTHR42804">
    <property type="entry name" value="ALDEHYDE DEHYDROGENASE"/>
    <property type="match status" value="1"/>
</dbReference>
<feature type="domain" description="Aldehyde dehydrogenase" evidence="5">
    <location>
        <begin position="27"/>
        <end position="489"/>
    </location>
</feature>